<dbReference type="PANTHER" id="PTHR10075">
    <property type="entry name" value="BASIGIN RELATED"/>
    <property type="match status" value="1"/>
</dbReference>
<keyword evidence="5" id="KW-0130">Cell adhesion</keyword>
<dbReference type="SMART" id="SM00409">
    <property type="entry name" value="IG"/>
    <property type="match status" value="5"/>
</dbReference>
<feature type="compositionally biased region" description="Basic and acidic residues" evidence="11">
    <location>
        <begin position="1394"/>
        <end position="1407"/>
    </location>
</feature>
<feature type="region of interest" description="Disordered" evidence="11">
    <location>
        <begin position="1342"/>
        <end position="1511"/>
    </location>
</feature>
<dbReference type="FunFam" id="2.60.40.10:FF:000032">
    <property type="entry name" value="palladin isoform X1"/>
    <property type="match status" value="2"/>
</dbReference>
<evidence type="ECO:0000313" key="16">
    <source>
        <dbReference type="WBParaSite" id="TMUE_2000010203.1"/>
    </source>
</evidence>
<feature type="domain" description="Ig-like" evidence="13">
    <location>
        <begin position="298"/>
        <end position="387"/>
    </location>
</feature>
<dbReference type="Gene3D" id="2.60.40.10">
    <property type="entry name" value="Immunoglobulins"/>
    <property type="match status" value="8"/>
</dbReference>
<feature type="region of interest" description="Disordered" evidence="11">
    <location>
        <begin position="1258"/>
        <end position="1291"/>
    </location>
</feature>
<dbReference type="SMART" id="SM00060">
    <property type="entry name" value="FN3"/>
    <property type="match status" value="3"/>
</dbReference>
<dbReference type="SMART" id="SM00408">
    <property type="entry name" value="IGc2"/>
    <property type="match status" value="5"/>
</dbReference>
<dbReference type="InterPro" id="IPR036179">
    <property type="entry name" value="Ig-like_dom_sf"/>
</dbReference>
<dbReference type="GO" id="GO:0030424">
    <property type="term" value="C:axon"/>
    <property type="evidence" value="ECO:0007669"/>
    <property type="project" value="TreeGrafter"/>
</dbReference>
<dbReference type="GO" id="GO:0098632">
    <property type="term" value="F:cell-cell adhesion mediator activity"/>
    <property type="evidence" value="ECO:0007669"/>
    <property type="project" value="TreeGrafter"/>
</dbReference>
<feature type="compositionally biased region" description="Low complexity" evidence="11">
    <location>
        <begin position="1466"/>
        <end position="1482"/>
    </location>
</feature>
<dbReference type="PANTHER" id="PTHR10075:SF100">
    <property type="entry name" value="FASCICLIN-2"/>
    <property type="match status" value="1"/>
</dbReference>
<comment type="subcellular location">
    <subcellularLocation>
        <location evidence="1">Membrane</location>
        <topology evidence="1">Single-pass membrane protein</topology>
    </subcellularLocation>
</comment>
<keyword evidence="15" id="KW-1185">Reference proteome</keyword>
<dbReference type="Pfam" id="PF00041">
    <property type="entry name" value="fn3"/>
    <property type="match status" value="2"/>
</dbReference>
<feature type="domain" description="Ig-like" evidence="13">
    <location>
        <begin position="392"/>
        <end position="476"/>
    </location>
</feature>
<dbReference type="InterPro" id="IPR013783">
    <property type="entry name" value="Ig-like_fold"/>
</dbReference>
<dbReference type="InterPro" id="IPR003961">
    <property type="entry name" value="FN3_dom"/>
</dbReference>
<evidence type="ECO:0000256" key="12">
    <source>
        <dbReference type="SAM" id="Phobius"/>
    </source>
</evidence>
<dbReference type="STRING" id="70415.A0A5S6QST5"/>
<feature type="compositionally biased region" description="Basic residues" evidence="11">
    <location>
        <begin position="1491"/>
        <end position="1505"/>
    </location>
</feature>
<evidence type="ECO:0000256" key="2">
    <source>
        <dbReference type="ARBA" id="ARBA00022692"/>
    </source>
</evidence>
<reference evidence="16" key="1">
    <citation type="submission" date="2019-12" db="UniProtKB">
        <authorList>
            <consortium name="WormBaseParasite"/>
        </authorList>
    </citation>
    <scope>IDENTIFICATION</scope>
</reference>
<feature type="transmembrane region" description="Helical" evidence="12">
    <location>
        <begin position="1036"/>
        <end position="1058"/>
    </location>
</feature>
<evidence type="ECO:0000256" key="10">
    <source>
        <dbReference type="ARBA" id="ARBA00023319"/>
    </source>
</evidence>
<name>A0A5S6QST5_TRIMR</name>
<evidence type="ECO:0000259" key="14">
    <source>
        <dbReference type="PROSITE" id="PS50853"/>
    </source>
</evidence>
<dbReference type="PROSITE" id="PS50853">
    <property type="entry name" value="FN3"/>
    <property type="match status" value="3"/>
</dbReference>
<evidence type="ECO:0000256" key="11">
    <source>
        <dbReference type="SAM" id="MobiDB-lite"/>
    </source>
</evidence>
<feature type="region of interest" description="Disordered" evidence="11">
    <location>
        <begin position="1"/>
        <end position="44"/>
    </location>
</feature>
<feature type="domain" description="Fibronectin type-III" evidence="14">
    <location>
        <begin position="814"/>
        <end position="910"/>
    </location>
</feature>
<evidence type="ECO:0000256" key="6">
    <source>
        <dbReference type="ARBA" id="ARBA00022989"/>
    </source>
</evidence>
<dbReference type="SUPFAM" id="SSF48726">
    <property type="entry name" value="Immunoglobulin"/>
    <property type="match status" value="5"/>
</dbReference>
<evidence type="ECO:0000256" key="7">
    <source>
        <dbReference type="ARBA" id="ARBA00023136"/>
    </source>
</evidence>
<dbReference type="Proteomes" id="UP000046395">
    <property type="component" value="Unassembled WGS sequence"/>
</dbReference>
<feature type="domain" description="Ig-like" evidence="13">
    <location>
        <begin position="196"/>
        <end position="290"/>
    </location>
</feature>
<dbReference type="InterPro" id="IPR007110">
    <property type="entry name" value="Ig-like_dom"/>
</dbReference>
<protein>
    <submittedName>
        <fullName evidence="16">Uncharacterized protein</fullName>
    </submittedName>
</protein>
<dbReference type="FunFam" id="2.60.40.10:FF:000189">
    <property type="entry name" value="Neogenin isoform 3"/>
    <property type="match status" value="1"/>
</dbReference>
<keyword evidence="7 12" id="KW-0472">Membrane</keyword>
<feature type="domain" description="Fibronectin type-III" evidence="14">
    <location>
        <begin position="915"/>
        <end position="1014"/>
    </location>
</feature>
<evidence type="ECO:0000256" key="3">
    <source>
        <dbReference type="ARBA" id="ARBA00022729"/>
    </source>
</evidence>
<dbReference type="SUPFAM" id="SSF49265">
    <property type="entry name" value="Fibronectin type III"/>
    <property type="match status" value="2"/>
</dbReference>
<dbReference type="InterPro" id="IPR009138">
    <property type="entry name" value="Neural_cell_adh"/>
</dbReference>
<feature type="domain" description="Ig-like" evidence="13">
    <location>
        <begin position="585"/>
        <end position="667"/>
    </location>
</feature>
<feature type="compositionally biased region" description="Polar residues" evidence="11">
    <location>
        <begin position="1258"/>
        <end position="1268"/>
    </location>
</feature>
<evidence type="ECO:0000313" key="15">
    <source>
        <dbReference type="Proteomes" id="UP000046395"/>
    </source>
</evidence>
<dbReference type="PROSITE" id="PS50835">
    <property type="entry name" value="IG_LIKE"/>
    <property type="match status" value="5"/>
</dbReference>
<evidence type="ECO:0000256" key="9">
    <source>
        <dbReference type="ARBA" id="ARBA00023180"/>
    </source>
</evidence>
<evidence type="ECO:0000256" key="4">
    <source>
        <dbReference type="ARBA" id="ARBA00022737"/>
    </source>
</evidence>
<dbReference type="Pfam" id="PF13927">
    <property type="entry name" value="Ig_3"/>
    <property type="match status" value="2"/>
</dbReference>
<feature type="compositionally biased region" description="Basic and acidic residues" evidence="11">
    <location>
        <begin position="1343"/>
        <end position="1356"/>
    </location>
</feature>
<evidence type="ECO:0000256" key="8">
    <source>
        <dbReference type="ARBA" id="ARBA00023157"/>
    </source>
</evidence>
<dbReference type="SMART" id="SM00406">
    <property type="entry name" value="IGv"/>
    <property type="match status" value="4"/>
</dbReference>
<dbReference type="InterPro" id="IPR013098">
    <property type="entry name" value="Ig_I-set"/>
</dbReference>
<keyword evidence="3" id="KW-0732">Signal</keyword>
<dbReference type="GO" id="GO:0007156">
    <property type="term" value="P:homophilic cell adhesion via plasma membrane adhesion molecules"/>
    <property type="evidence" value="ECO:0007669"/>
    <property type="project" value="TreeGrafter"/>
</dbReference>
<evidence type="ECO:0000256" key="5">
    <source>
        <dbReference type="ARBA" id="ARBA00022889"/>
    </source>
</evidence>
<dbReference type="CDD" id="cd00063">
    <property type="entry name" value="FN3"/>
    <property type="match status" value="3"/>
</dbReference>
<feature type="compositionally biased region" description="Low complexity" evidence="11">
    <location>
        <begin position="1273"/>
        <end position="1287"/>
    </location>
</feature>
<sequence length="1511" mass="164022">MFAGILTRNSETPGTIGSTASALSKSATRKDDVGGPKRIANGQPDHRLAGEAAVRLVRHAPAWRQSPVWCQAPVRSIFALRITQLKTSAVLGAPTYRDSRTAHREGHFSGAVSLFLMLPANMNSGVRRITCCAFACLLESSGQVRAAHSELTDECTRIVAAKEARSMLLSADNGWVIAAQALNAESETSTVVPGPPVIIEHPSDTIVARGESATLTCKAVGRPPPTVVWYKDGSVLSTSKEESGSHRVSLPNGSLFLLKVAEGKSIKVDAGKYWCVARNVYGQAESKHVNLKVAHLKDEFRVNPKAVQVVIGSQATMECSPPKGYPEPAVYWKKDGRNIDLGKNTRYTVKSGGSLLISEVQTADSGLYSCVAENIAGMFESSAAPLSVYEKPKILLGPTDQAVDVGSTALFACRLSGDPNPVVTWWKKDAQMPKDRARMLDDHSLSIERVLTSDEGEYVCSGKNPAGKAEASARLVVQSSPWFVEEPSDVEVKEGEEVILNCEANGSPAPSQFWAKEGAQYLMFPGYKSSDERIVVSQEGSLIIRQVTSSDESNYICTALNQAGSSSAKAAVRVNPDDVNKHLPPLISRGPANQTLPTESVVIMPCSVKSAGQNVDIFWMKDFVRVHTDNRFNILPGGNLEIRGLKVEDTGTYMCKAEGSNGEDQVYAFLRVEAPTKPNVAFERMPEPSTFPAPPGRPQVTNATDTTVTLRWNPPARMGASPVISYRIQYYSPESGQRWINVMDFVRSPVHIVSMLRPSSAHVFVVRANNNHGTSEPSPFSAVVRTKDPSLPPIGHAGSDLTTDLAGKSLSDAQLVKLRGARSLNDTAVELSWKLLRPEVQVSGFYVRWQASESHQQGWMNVSVQAGQSAWTLVVGRLQPFTTYKFFVTPFYRSVEGNPSNIMEVTTAEAAPSSPPRDVQVRMTNLTTVRISWKPPPREEIRGNLRGYQVVVIANYTFIQRNLTINNEKATGVTLFYLKPGFTYHIRVAAFTAAGVGQKYSENVVVMDEATLKSHLARDSMSTAHGRLKALVQEPWFISSIGATLWALLVIIVAVVWWRRRRLYNKNVEGGSAGPFIKINDGSVLNSAREALWIDPQQFYAVNGPHAGAVPVATFGSGYLAGSHSPSYGRCLTSDGRAVMMNLSNRHLDKPYTELSQLNYGPGSRAPSNSYYHQILNDGDYNSSPYYHKTSPPSPTPYATTTLVMNAHRQRTGQLGNSVASTFGGHRHQGMQVPETEILSLHAKEKDRPLKRAGSMISELTSNNNSPPHTDVSFLSGGTSSGSSANSRKCRSQQPILLDFLPPPPSQPPPIMDNDVMMPNTPPNMHRGKVKAEGSGRIGYSGDIERERSPIDDHPCHPGQNSRHPTSGGCRVASHHASRSVDQCCGGPAGCPTAKEREMGRNRRLAESGDFGARVGLDEETANDGETDEDDDCHEANTTGPDTTFLPQPSASVSPEKRQSLLNPDVAFSGGQASSAASTSVQRNGTSANKGNRRPMPRHVIHHRSSPKDVV</sequence>
<dbReference type="InterPro" id="IPR013106">
    <property type="entry name" value="Ig_V-set"/>
</dbReference>
<keyword evidence="4" id="KW-0677">Repeat</keyword>
<dbReference type="InterPro" id="IPR036116">
    <property type="entry name" value="FN3_sf"/>
</dbReference>
<feature type="compositionally biased region" description="Polar residues" evidence="11">
    <location>
        <begin position="7"/>
        <end position="26"/>
    </location>
</feature>
<keyword evidence="2 12" id="KW-0812">Transmembrane</keyword>
<dbReference type="Pfam" id="PF07679">
    <property type="entry name" value="I-set"/>
    <property type="match status" value="3"/>
</dbReference>
<keyword evidence="10" id="KW-0393">Immunoglobulin domain</keyword>
<proteinExistence type="predicted"/>
<evidence type="ECO:0000256" key="1">
    <source>
        <dbReference type="ARBA" id="ARBA00004167"/>
    </source>
</evidence>
<keyword evidence="6 12" id="KW-1133">Transmembrane helix</keyword>
<feature type="domain" description="Fibronectin type-III" evidence="14">
    <location>
        <begin position="694"/>
        <end position="789"/>
    </location>
</feature>
<dbReference type="InterPro" id="IPR003599">
    <property type="entry name" value="Ig_sub"/>
</dbReference>
<dbReference type="PRINTS" id="PR01838">
    <property type="entry name" value="NCAMFAMILY"/>
</dbReference>
<feature type="compositionally biased region" description="Polar residues" evidence="11">
    <location>
        <begin position="1436"/>
        <end position="1453"/>
    </location>
</feature>
<dbReference type="GO" id="GO:0005886">
    <property type="term" value="C:plasma membrane"/>
    <property type="evidence" value="ECO:0007669"/>
    <property type="project" value="TreeGrafter"/>
</dbReference>
<keyword evidence="8" id="KW-1015">Disulfide bond</keyword>
<dbReference type="GO" id="GO:0070593">
    <property type="term" value="P:dendrite self-avoidance"/>
    <property type="evidence" value="ECO:0007669"/>
    <property type="project" value="TreeGrafter"/>
</dbReference>
<dbReference type="FunFam" id="2.60.40.10:FF:000026">
    <property type="entry name" value="roundabout homolog 2 isoform X1"/>
    <property type="match status" value="1"/>
</dbReference>
<evidence type="ECO:0000259" key="13">
    <source>
        <dbReference type="PROSITE" id="PS50835"/>
    </source>
</evidence>
<organism evidence="15 16">
    <name type="scientific">Trichuris muris</name>
    <name type="common">Mouse whipworm</name>
    <dbReference type="NCBI Taxonomy" id="70415"/>
    <lineage>
        <taxon>Eukaryota</taxon>
        <taxon>Metazoa</taxon>
        <taxon>Ecdysozoa</taxon>
        <taxon>Nematoda</taxon>
        <taxon>Enoplea</taxon>
        <taxon>Dorylaimia</taxon>
        <taxon>Trichinellida</taxon>
        <taxon>Trichuridae</taxon>
        <taxon>Trichuris</taxon>
    </lineage>
</organism>
<dbReference type="InterPro" id="IPR003598">
    <property type="entry name" value="Ig_sub2"/>
</dbReference>
<dbReference type="FunFam" id="2.60.40.10:FF:000028">
    <property type="entry name" value="Neuronal cell adhesion molecule"/>
    <property type="match status" value="1"/>
</dbReference>
<feature type="domain" description="Ig-like" evidence="13">
    <location>
        <begin position="481"/>
        <end position="575"/>
    </location>
</feature>
<dbReference type="GO" id="GO:0007411">
    <property type="term" value="P:axon guidance"/>
    <property type="evidence" value="ECO:0007669"/>
    <property type="project" value="TreeGrafter"/>
</dbReference>
<keyword evidence="9" id="KW-0325">Glycoprotein</keyword>
<feature type="compositionally biased region" description="Acidic residues" evidence="11">
    <location>
        <begin position="1418"/>
        <end position="1433"/>
    </location>
</feature>
<accession>A0A5S6QST5</accession>
<dbReference type="WBParaSite" id="TMUE_2000010203.1">
    <property type="protein sequence ID" value="TMUE_2000010203.1"/>
    <property type="gene ID" value="WBGene00302741"/>
</dbReference>